<proteinExistence type="predicted"/>
<keyword evidence="2" id="KW-1185">Reference proteome</keyword>
<organism evidence="1 2">
    <name type="scientific">Puniceibacterium antarcticum</name>
    <dbReference type="NCBI Taxonomy" id="1206336"/>
    <lineage>
        <taxon>Bacteria</taxon>
        <taxon>Pseudomonadati</taxon>
        <taxon>Pseudomonadota</taxon>
        <taxon>Alphaproteobacteria</taxon>
        <taxon>Rhodobacterales</taxon>
        <taxon>Paracoccaceae</taxon>
        <taxon>Puniceibacterium</taxon>
    </lineage>
</organism>
<accession>A0A2G8QU76</accession>
<sequence length="94" mass="10579">MLQKGFEKKLVKARVSGLQYFEWKVSPIDLSRVKIRMMSCTVWIGLSELPSKDLAAKRYDEALRILASYFEGIVFPPSPQGQIFGGGAEGREVQ</sequence>
<name>A0A2G8QU76_9RHOB</name>
<comment type="caution">
    <text evidence="1">The sequence shown here is derived from an EMBL/GenBank/DDBJ whole genome shotgun (WGS) entry which is preliminary data.</text>
</comment>
<dbReference type="Proteomes" id="UP000231259">
    <property type="component" value="Unassembled WGS sequence"/>
</dbReference>
<reference evidence="1 2" key="1">
    <citation type="submission" date="2013-09" db="EMBL/GenBank/DDBJ databases">
        <title>Genome sequencing of Phaeobacter antarcticus sp. nov. SM1211.</title>
        <authorList>
            <person name="Zhang X.-Y."/>
            <person name="Liu C."/>
            <person name="Chen X.-L."/>
            <person name="Xie B.-B."/>
            <person name="Qin Q.-L."/>
            <person name="Rong J.-C."/>
            <person name="Zhang Y.-Z."/>
        </authorList>
    </citation>
    <scope>NUCLEOTIDE SEQUENCE [LARGE SCALE GENOMIC DNA]</scope>
    <source>
        <strain evidence="1 2">SM1211</strain>
    </source>
</reference>
<dbReference type="EMBL" id="AWWI01000186">
    <property type="protein sequence ID" value="PIL12448.1"/>
    <property type="molecule type" value="Genomic_DNA"/>
</dbReference>
<evidence type="ECO:0000313" key="2">
    <source>
        <dbReference type="Proteomes" id="UP000231259"/>
    </source>
</evidence>
<protein>
    <submittedName>
        <fullName evidence="1">Uncharacterized protein</fullName>
    </submittedName>
</protein>
<gene>
    <name evidence="1" type="ORF">P775_28515</name>
</gene>
<dbReference type="AlphaFoldDB" id="A0A2G8QU76"/>
<evidence type="ECO:0000313" key="1">
    <source>
        <dbReference type="EMBL" id="PIL12448.1"/>
    </source>
</evidence>